<evidence type="ECO:0000313" key="8">
    <source>
        <dbReference type="EMBL" id="TWT63328.1"/>
    </source>
</evidence>
<reference evidence="8 9" key="1">
    <citation type="submission" date="2019-02" db="EMBL/GenBank/DDBJ databases">
        <title>Deep-cultivation of Planctomycetes and their phenomic and genomic characterization uncovers novel biology.</title>
        <authorList>
            <person name="Wiegand S."/>
            <person name="Jogler M."/>
            <person name="Boedeker C."/>
            <person name="Pinto D."/>
            <person name="Vollmers J."/>
            <person name="Rivas-Marin E."/>
            <person name="Kohn T."/>
            <person name="Peeters S.H."/>
            <person name="Heuer A."/>
            <person name="Rast P."/>
            <person name="Oberbeckmann S."/>
            <person name="Bunk B."/>
            <person name="Jeske O."/>
            <person name="Meyerdierks A."/>
            <person name="Storesund J.E."/>
            <person name="Kallscheuer N."/>
            <person name="Luecker S."/>
            <person name="Lage O.M."/>
            <person name="Pohl T."/>
            <person name="Merkel B.J."/>
            <person name="Hornburger P."/>
            <person name="Mueller R.-W."/>
            <person name="Bruemmer F."/>
            <person name="Labrenz M."/>
            <person name="Spormann A.M."/>
            <person name="Op Den Camp H."/>
            <person name="Overmann J."/>
            <person name="Amann R."/>
            <person name="Jetten M.S.M."/>
            <person name="Mascher T."/>
            <person name="Medema M.H."/>
            <person name="Devos D.P."/>
            <person name="Kaster A.-K."/>
            <person name="Ovreas L."/>
            <person name="Rohde M."/>
            <person name="Galperin M.Y."/>
            <person name="Jogler C."/>
        </authorList>
    </citation>
    <scope>NUCLEOTIDE SEQUENCE [LARGE SCALE GENOMIC DNA]</scope>
    <source>
        <strain evidence="8 9">Pan54</strain>
    </source>
</reference>
<evidence type="ECO:0000256" key="5">
    <source>
        <dbReference type="SAM" id="MobiDB-lite"/>
    </source>
</evidence>
<dbReference type="InterPro" id="IPR029062">
    <property type="entry name" value="Class_I_gatase-like"/>
</dbReference>
<dbReference type="InterPro" id="IPR011042">
    <property type="entry name" value="6-blade_b-propeller_TolB-like"/>
</dbReference>
<dbReference type="Gene3D" id="1.10.760.10">
    <property type="entry name" value="Cytochrome c-like domain"/>
    <property type="match status" value="1"/>
</dbReference>
<protein>
    <submittedName>
        <fullName evidence="8">NPCBM/NEW2 domain protein</fullName>
    </submittedName>
</protein>
<dbReference type="InterPro" id="IPR055557">
    <property type="entry name" value="DUF7133"/>
</dbReference>
<dbReference type="NCBIfam" id="TIGR02603">
    <property type="entry name" value="CxxCH_TIGR02603"/>
    <property type="match status" value="1"/>
</dbReference>
<dbReference type="Gene3D" id="2.60.120.560">
    <property type="entry name" value="Exo-inulinase, domain 1"/>
    <property type="match status" value="1"/>
</dbReference>
<dbReference type="Pfam" id="PF23500">
    <property type="entry name" value="DUF7133"/>
    <property type="match status" value="1"/>
</dbReference>
<dbReference type="Gene3D" id="3.40.50.880">
    <property type="match status" value="1"/>
</dbReference>
<dbReference type="InterPro" id="IPR009056">
    <property type="entry name" value="Cyt_c-like_dom"/>
</dbReference>
<dbReference type="PANTHER" id="PTHR33546:SF1">
    <property type="entry name" value="LARGE, MULTIFUNCTIONAL SECRETED PROTEIN"/>
    <property type="match status" value="1"/>
</dbReference>
<dbReference type="InterPro" id="IPR010496">
    <property type="entry name" value="AL/BT2_dom"/>
</dbReference>
<dbReference type="GO" id="GO:0016787">
    <property type="term" value="F:hydrolase activity"/>
    <property type="evidence" value="ECO:0007669"/>
    <property type="project" value="InterPro"/>
</dbReference>
<dbReference type="InterPro" id="IPR013222">
    <property type="entry name" value="Glyco_hyd_98_carb-bd"/>
</dbReference>
<dbReference type="InterPro" id="IPR011989">
    <property type="entry name" value="ARM-like"/>
</dbReference>
<dbReference type="InterPro" id="IPR016024">
    <property type="entry name" value="ARM-type_fold"/>
</dbReference>
<evidence type="ECO:0000256" key="3">
    <source>
        <dbReference type="ARBA" id="ARBA00023004"/>
    </source>
</evidence>
<dbReference type="OrthoDB" id="232040at2"/>
<dbReference type="GO" id="GO:0009055">
    <property type="term" value="F:electron transfer activity"/>
    <property type="evidence" value="ECO:0007669"/>
    <property type="project" value="InterPro"/>
</dbReference>
<dbReference type="Pfam" id="PF06283">
    <property type="entry name" value="ThuA"/>
    <property type="match status" value="1"/>
</dbReference>
<evidence type="ECO:0000256" key="1">
    <source>
        <dbReference type="ARBA" id="ARBA00022617"/>
    </source>
</evidence>
<feature type="compositionally biased region" description="Basic and acidic residues" evidence="5">
    <location>
        <begin position="506"/>
        <end position="517"/>
    </location>
</feature>
<dbReference type="RefSeq" id="WP_146505092.1">
    <property type="nucleotide sequence ID" value="NZ_SJPG01000001.1"/>
</dbReference>
<feature type="signal peptide" evidence="6">
    <location>
        <begin position="1"/>
        <end position="23"/>
    </location>
</feature>
<dbReference type="EMBL" id="SJPG01000001">
    <property type="protein sequence ID" value="TWT63328.1"/>
    <property type="molecule type" value="Genomic_DNA"/>
</dbReference>
<dbReference type="PROSITE" id="PS51257">
    <property type="entry name" value="PROKAR_LIPOPROTEIN"/>
    <property type="match status" value="1"/>
</dbReference>
<keyword evidence="2 4" id="KW-0479">Metal-binding</keyword>
<comment type="caution">
    <text evidence="8">The sequence shown here is derived from an EMBL/GenBank/DDBJ whole genome shotgun (WGS) entry which is preliminary data.</text>
</comment>
<dbReference type="GO" id="GO:0020037">
    <property type="term" value="F:heme binding"/>
    <property type="evidence" value="ECO:0007669"/>
    <property type="project" value="InterPro"/>
</dbReference>
<accession>A0A5C5XKU7</accession>
<dbReference type="InterPro" id="IPR008979">
    <property type="entry name" value="Galactose-bd-like_sf"/>
</dbReference>
<keyword evidence="3 4" id="KW-0408">Iron</keyword>
<evidence type="ECO:0000256" key="4">
    <source>
        <dbReference type="PROSITE-ProRule" id="PRU00433"/>
    </source>
</evidence>
<dbReference type="InterPro" id="IPR038637">
    <property type="entry name" value="NPCBM_sf"/>
</dbReference>
<keyword evidence="9" id="KW-1185">Reference proteome</keyword>
<proteinExistence type="predicted"/>
<dbReference type="InterPro" id="IPR036909">
    <property type="entry name" value="Cyt_c-like_dom_sf"/>
</dbReference>
<dbReference type="SUPFAM" id="SSF48371">
    <property type="entry name" value="ARM repeat"/>
    <property type="match status" value="1"/>
</dbReference>
<dbReference type="NCBIfam" id="TIGR02604">
    <property type="entry name" value="Piru_Ver_Nterm"/>
    <property type="match status" value="1"/>
</dbReference>
<dbReference type="InterPro" id="IPR013428">
    <property type="entry name" value="Membrane-bound_put_N"/>
</dbReference>
<dbReference type="SUPFAM" id="SSF50952">
    <property type="entry name" value="Soluble quinoprotein glucose dehydrogenase"/>
    <property type="match status" value="1"/>
</dbReference>
<dbReference type="SMART" id="SM00776">
    <property type="entry name" value="NPCBM"/>
    <property type="match status" value="1"/>
</dbReference>
<dbReference type="InterPro" id="IPR011041">
    <property type="entry name" value="Quinoprot_gluc/sorb_DH_b-prop"/>
</dbReference>
<dbReference type="InterPro" id="IPR013427">
    <property type="entry name" value="Haem-bd_dom_put"/>
</dbReference>
<dbReference type="GO" id="GO:0046872">
    <property type="term" value="F:metal ion binding"/>
    <property type="evidence" value="ECO:0007669"/>
    <property type="project" value="UniProtKB-KW"/>
</dbReference>
<dbReference type="Proteomes" id="UP000316095">
    <property type="component" value="Unassembled WGS sequence"/>
</dbReference>
<dbReference type="PROSITE" id="PS51007">
    <property type="entry name" value="CYTC"/>
    <property type="match status" value="1"/>
</dbReference>
<gene>
    <name evidence="8" type="ORF">Pan54_40810</name>
</gene>
<evidence type="ECO:0000256" key="2">
    <source>
        <dbReference type="ARBA" id="ARBA00022723"/>
    </source>
</evidence>
<keyword evidence="1 4" id="KW-0349">Heme</keyword>
<evidence type="ECO:0000259" key="7">
    <source>
        <dbReference type="PROSITE" id="PS51007"/>
    </source>
</evidence>
<name>A0A5C5XKU7_9PLAN</name>
<feature type="chain" id="PRO_5022880257" evidence="6">
    <location>
        <begin position="24"/>
        <end position="1697"/>
    </location>
</feature>
<organism evidence="8 9">
    <name type="scientific">Rubinisphaera italica</name>
    <dbReference type="NCBI Taxonomy" id="2527969"/>
    <lineage>
        <taxon>Bacteria</taxon>
        <taxon>Pseudomonadati</taxon>
        <taxon>Planctomycetota</taxon>
        <taxon>Planctomycetia</taxon>
        <taxon>Planctomycetales</taxon>
        <taxon>Planctomycetaceae</taxon>
        <taxon>Rubinisphaera</taxon>
    </lineage>
</organism>
<dbReference type="PANTHER" id="PTHR33546">
    <property type="entry name" value="LARGE, MULTIFUNCTIONAL SECRETED PROTEIN-RELATED"/>
    <property type="match status" value="1"/>
</dbReference>
<dbReference type="Gene3D" id="1.25.10.10">
    <property type="entry name" value="Leucine-rich Repeat Variant"/>
    <property type="match status" value="2"/>
</dbReference>
<dbReference type="InterPro" id="IPR029010">
    <property type="entry name" value="ThuA-like"/>
</dbReference>
<dbReference type="Pfam" id="PF08305">
    <property type="entry name" value="NPCBM"/>
    <property type="match status" value="2"/>
</dbReference>
<dbReference type="SUPFAM" id="SSF52317">
    <property type="entry name" value="Class I glutamine amidotransferase-like"/>
    <property type="match status" value="1"/>
</dbReference>
<feature type="region of interest" description="Disordered" evidence="5">
    <location>
        <begin position="495"/>
        <end position="543"/>
    </location>
</feature>
<dbReference type="Pfam" id="PF00034">
    <property type="entry name" value="Cytochrom_C"/>
    <property type="match status" value="1"/>
</dbReference>
<keyword evidence="6" id="KW-0732">Signal</keyword>
<sequence length="1697" mass="187678" precursor="true">MNRLSACVLTRSLAILFLLSGFACLQTATVKAESPAGFKPIFNGKDLSGWSGDESFWKVVDGTIVAESTEEHPCNHNTFLRWSAGEVDDFELKLQFRISGSETANSGIQFRSQVEPDGHVVGYQADIDRAGKWLGCLYDERGRGLLAARGESNDVKSEKSIEKFQVGNAEQILDGVNLDGWNEYHIVAWGNELTLSVNGKKSCSIVDWDSENRDWKGVLALQLHSGPPMKVEFRNIELKRLPLTDRKKIVFVAGSKSHGYFSHEHNAGCLLMAEALNKAGLQLETAVYLNGWPTDVTAFDNADTVVCYCDGGGRHFLNNHIDEFDQVMEQGVGLVCLHYGVETVIGKEGDHFIKWMGGFFEPDWSVNPHWTAKFDQFPKHPITQGVQPFEINDEWYYHMRFAEGMKGVTPILTDMPPRETLNRPDGAHSGNPHVREAVLVRKEPQHVAWAYDRANDGRGFGFTGGHFHKNWQQDDFRKLVLNAICWTAHVDIPKSGVPSSTPTVEELEKNQDEEKPANWKLDPVPSASKKKSEPSGKTVKTPLFSSPLVTASTEGHAVKIDVPIQGTEFLYLVVSDGGNGFSCDWADWVEPRLTGPEGELKLTDLNWISAEAEWGDVRKNRNAGGGELKVAGQPVAYGFGTHANSVIGFQLPKGHNYERFQTFGGLDNGGTNQGGGQTSVRFHVFNGKPEPAFLAAHRSAPAAGGGTASHELDDAISQLDVADGLQASVFAGEPFMYNPTNMDIDNRGRVWICEVINYRQFRNTDSAERVEGDQILILEDTDGDGKADKKTSFYQGRDIDSAHGICVLGNQVIVSAGENVFVLTDEDGDDHADKKEILFTGISGTQHDHGIHAFVFGPDGKLYFNFGNAGKQVKDKNGQPIVDKQGNLVNDSRKPYQEGMIFRCNLDGSDFETLAWNFRNNWEVCVDSFGTMWQSDNDDDGNRGVRINYVMEYGNYGYKDEFTGAGWRDPRTGWSEEIPLRHWHLNDPGVMPNLLQTGAGSPTGILIYEGNLLPEVFHNALIHSDAGPNIVRAYPTTINGAGYSAEMVNILDGARDNWFRPSDVCVAPDGSLFVADWYDPGVGGHRMADVEHGRVFRLAPPENHYKIAVIEYESVNGAIAALQSPNQATRYLGWKTLQAAGPKAETALAKMLESNVPQYRARALWALGKLSIDKSSKLKYLEIALQDDNPDLRITAIRLMRQLQGEINKQDLVDLLNIFDDSPAVRREMLIGLRDTDLPESAQYWTDLATQYDGKNRWYLEALGIAAEKHWDEYLASWLDRVGNNWNSDAGRDIIWRSRADQTASLLLKIIEEPSTPAAELPRYFRALDFCPNVPQDALAKVAFSKHGEAGRTDLIVSESISRLKNLNFDAHPEYKQALNELLATQSESQSFLTIVDRFNLEEQYPELVSIATKHSGEQLGIDAARILLKKKQAKLLLDGLRNQKPQDAAALARALGQTQENAASGPLQTVMTDDDVNTSVRRAAASALGYTRKGTVEVMKYAQSDKAPGSLKQAIAAVMHASTYKDVKEVANELFPLPPSKDAKPLPPLSELANRKGDVKSGRVVFHTTGTCAKCHQVNGQGKEIGPDLSEIGKKLSKQAMFESILYPSAGVSHNYETYTAVTFDGNIITGLLISQTDEELSLKNADGFVKTIPADDVDELVKQDISLMPADLQKVMSEEELVNVVEFMMTLKKKE</sequence>
<dbReference type="Gene3D" id="2.60.120.1060">
    <property type="entry name" value="NPCBM/NEW2 domain"/>
    <property type="match status" value="2"/>
</dbReference>
<evidence type="ECO:0000256" key="6">
    <source>
        <dbReference type="SAM" id="SignalP"/>
    </source>
</evidence>
<feature type="domain" description="Cytochrome c" evidence="7">
    <location>
        <begin position="1558"/>
        <end position="1694"/>
    </location>
</feature>
<dbReference type="SUPFAM" id="SSF49785">
    <property type="entry name" value="Galactose-binding domain-like"/>
    <property type="match status" value="2"/>
</dbReference>
<evidence type="ECO:0000313" key="9">
    <source>
        <dbReference type="Proteomes" id="UP000316095"/>
    </source>
</evidence>
<dbReference type="Pfam" id="PF06439">
    <property type="entry name" value="3keto-disac_hyd"/>
    <property type="match status" value="1"/>
</dbReference>
<dbReference type="Gene3D" id="2.120.10.30">
    <property type="entry name" value="TolB, C-terminal domain"/>
    <property type="match status" value="1"/>
</dbReference>
<dbReference type="SUPFAM" id="SSF46626">
    <property type="entry name" value="Cytochrome c"/>
    <property type="match status" value="1"/>
</dbReference>